<keyword evidence="2" id="KW-1185">Reference proteome</keyword>
<accession>A0ACB8BI28</accession>
<proteinExistence type="predicted"/>
<dbReference type="EMBL" id="MU266407">
    <property type="protein sequence ID" value="KAH7925167.1"/>
    <property type="molecule type" value="Genomic_DNA"/>
</dbReference>
<name>A0ACB8BI28_9AGAM</name>
<evidence type="ECO:0000313" key="2">
    <source>
        <dbReference type="Proteomes" id="UP000790709"/>
    </source>
</evidence>
<evidence type="ECO:0000313" key="1">
    <source>
        <dbReference type="EMBL" id="KAH7925167.1"/>
    </source>
</evidence>
<protein>
    <submittedName>
        <fullName evidence="1">Uncharacterized protein</fullName>
    </submittedName>
</protein>
<reference evidence="1" key="1">
    <citation type="journal article" date="2021" name="New Phytol.">
        <title>Evolutionary innovations through gain and loss of genes in the ectomycorrhizal Boletales.</title>
        <authorList>
            <person name="Wu G."/>
            <person name="Miyauchi S."/>
            <person name="Morin E."/>
            <person name="Kuo A."/>
            <person name="Drula E."/>
            <person name="Varga T."/>
            <person name="Kohler A."/>
            <person name="Feng B."/>
            <person name="Cao Y."/>
            <person name="Lipzen A."/>
            <person name="Daum C."/>
            <person name="Hundley H."/>
            <person name="Pangilinan J."/>
            <person name="Johnson J."/>
            <person name="Barry K."/>
            <person name="LaButti K."/>
            <person name="Ng V."/>
            <person name="Ahrendt S."/>
            <person name="Min B."/>
            <person name="Choi I.G."/>
            <person name="Park H."/>
            <person name="Plett J.M."/>
            <person name="Magnuson J."/>
            <person name="Spatafora J.W."/>
            <person name="Nagy L.G."/>
            <person name="Henrissat B."/>
            <person name="Grigoriev I.V."/>
            <person name="Yang Z.L."/>
            <person name="Xu J."/>
            <person name="Martin F.M."/>
        </authorList>
    </citation>
    <scope>NUCLEOTIDE SEQUENCE</scope>
    <source>
        <strain evidence="1">KUC20120723A-06</strain>
    </source>
</reference>
<organism evidence="1 2">
    <name type="scientific">Leucogyrophana mollusca</name>
    <dbReference type="NCBI Taxonomy" id="85980"/>
    <lineage>
        <taxon>Eukaryota</taxon>
        <taxon>Fungi</taxon>
        <taxon>Dikarya</taxon>
        <taxon>Basidiomycota</taxon>
        <taxon>Agaricomycotina</taxon>
        <taxon>Agaricomycetes</taxon>
        <taxon>Agaricomycetidae</taxon>
        <taxon>Boletales</taxon>
        <taxon>Boletales incertae sedis</taxon>
        <taxon>Leucogyrophana</taxon>
    </lineage>
</organism>
<dbReference type="Proteomes" id="UP000790709">
    <property type="component" value="Unassembled WGS sequence"/>
</dbReference>
<comment type="caution">
    <text evidence="1">The sequence shown here is derived from an EMBL/GenBank/DDBJ whole genome shotgun (WGS) entry which is preliminary data.</text>
</comment>
<gene>
    <name evidence="1" type="ORF">BV22DRAFT_1046913</name>
</gene>
<sequence>MNKARTYKAWACRLGVPPVIVNTRLSDLRALGSGLLLHNSGTLGMTGPTLHSDDSATVLLESSTGHGGAFKISSEAYNGSIAIGVHDSPMYSHLECTAHAVKGNMTVNMHPAFEGQFEVCTPKGRPVLGQYNPVSIEESVHMGRKRVVDEFVTGTKDSIAGTVYWPDEGVSYRRGGFVDVKTTGGEAWACRLGVPPVIVDTRLSDLRALGGGLLLHNGGTLGMTGGMSFEGRWERLYDKR</sequence>